<evidence type="ECO:0000313" key="3">
    <source>
        <dbReference type="EMBL" id="OGK22248.1"/>
    </source>
</evidence>
<evidence type="ECO:0000259" key="2">
    <source>
        <dbReference type="Pfam" id="PF01035"/>
    </source>
</evidence>
<dbReference type="PANTHER" id="PTHR10815">
    <property type="entry name" value="METHYLATED-DNA--PROTEIN-CYSTEINE METHYLTRANSFERASE"/>
    <property type="match status" value="1"/>
</dbReference>
<dbReference type="EMBL" id="MFZI01000002">
    <property type="protein sequence ID" value="OGK22248.1"/>
    <property type="molecule type" value="Genomic_DNA"/>
</dbReference>
<comment type="caution">
    <text evidence="3">The sequence shown here is derived from an EMBL/GenBank/DDBJ whole genome shotgun (WGS) entry which is preliminary data.</text>
</comment>
<reference evidence="3 4" key="1">
    <citation type="journal article" date="2016" name="Nat. Commun.">
        <title>Thousands of microbial genomes shed light on interconnected biogeochemical processes in an aquifer system.</title>
        <authorList>
            <person name="Anantharaman K."/>
            <person name="Brown C.T."/>
            <person name="Hug L.A."/>
            <person name="Sharon I."/>
            <person name="Castelle C.J."/>
            <person name="Probst A.J."/>
            <person name="Thomas B.C."/>
            <person name="Singh A."/>
            <person name="Wilkins M.J."/>
            <person name="Karaoz U."/>
            <person name="Brodie E.L."/>
            <person name="Williams K.H."/>
            <person name="Hubbard S.S."/>
            <person name="Banfield J.F."/>
        </authorList>
    </citation>
    <scope>NUCLEOTIDE SEQUENCE [LARGE SCALE GENOMIC DNA]</scope>
</reference>
<dbReference type="Proteomes" id="UP000177026">
    <property type="component" value="Unassembled WGS sequence"/>
</dbReference>
<evidence type="ECO:0000256" key="1">
    <source>
        <dbReference type="ARBA" id="ARBA00022763"/>
    </source>
</evidence>
<dbReference type="PANTHER" id="PTHR10815:SF13">
    <property type="entry name" value="METHYLATED-DNA--PROTEIN-CYSTEINE METHYLTRANSFERASE"/>
    <property type="match status" value="1"/>
</dbReference>
<name>A0A1F7GTI8_9BACT</name>
<dbReference type="InterPro" id="IPR036217">
    <property type="entry name" value="MethylDNA_cys_MeTrfase_DNAb"/>
</dbReference>
<dbReference type="InterPro" id="IPR014048">
    <property type="entry name" value="MethylDNA_cys_MeTrfase_DNA-bd"/>
</dbReference>
<dbReference type="SUPFAM" id="SSF46767">
    <property type="entry name" value="Methylated DNA-protein cysteine methyltransferase, C-terminal domain"/>
    <property type="match status" value="1"/>
</dbReference>
<dbReference type="GO" id="GO:0006281">
    <property type="term" value="P:DNA repair"/>
    <property type="evidence" value="ECO:0007669"/>
    <property type="project" value="InterPro"/>
</dbReference>
<organism evidence="3 4">
    <name type="scientific">Candidatus Roizmanbacteria bacterium RIFCSPHIGHO2_01_FULL_39_8</name>
    <dbReference type="NCBI Taxonomy" id="1802033"/>
    <lineage>
        <taxon>Bacteria</taxon>
        <taxon>Candidatus Roizmaniibacteriota</taxon>
    </lineage>
</organism>
<dbReference type="Pfam" id="PF01035">
    <property type="entry name" value="DNA_binding_1"/>
    <property type="match status" value="1"/>
</dbReference>
<dbReference type="AlphaFoldDB" id="A0A1F7GTI8"/>
<keyword evidence="1" id="KW-0227">DNA damage</keyword>
<dbReference type="Gene3D" id="1.10.10.10">
    <property type="entry name" value="Winged helix-like DNA-binding domain superfamily/Winged helix DNA-binding domain"/>
    <property type="match status" value="1"/>
</dbReference>
<dbReference type="NCBIfam" id="TIGR00589">
    <property type="entry name" value="ogt"/>
    <property type="match status" value="1"/>
</dbReference>
<dbReference type="GO" id="GO:0003824">
    <property type="term" value="F:catalytic activity"/>
    <property type="evidence" value="ECO:0007669"/>
    <property type="project" value="InterPro"/>
</dbReference>
<evidence type="ECO:0000313" key="4">
    <source>
        <dbReference type="Proteomes" id="UP000177026"/>
    </source>
</evidence>
<proteinExistence type="predicted"/>
<accession>A0A1F7GTI8</accession>
<dbReference type="InterPro" id="IPR036388">
    <property type="entry name" value="WH-like_DNA-bd_sf"/>
</dbReference>
<protein>
    <recommendedName>
        <fullName evidence="2">Methylated-DNA-[protein]-cysteine S-methyltransferase DNA binding domain-containing protein</fullName>
    </recommendedName>
</protein>
<feature type="domain" description="Methylated-DNA-[protein]-cysteine S-methyltransferase DNA binding" evidence="2">
    <location>
        <begin position="4"/>
        <end position="85"/>
    </location>
</feature>
<gene>
    <name evidence="3" type="ORF">A2866_02400</name>
</gene>
<dbReference type="CDD" id="cd06445">
    <property type="entry name" value="ATase"/>
    <property type="match status" value="1"/>
</dbReference>
<sequence>MNTFKNTVYRLTRAIPKGKVATYGQLARLAGRPKAARMIGTFMRTNPDAPHTPCHRVVASNGALTGYSGKGGIQEKRTMLEVEGVHFNHGKVDLSRSLWIGS</sequence>